<dbReference type="Proteomes" id="UP000283841">
    <property type="component" value="Unassembled WGS sequence"/>
</dbReference>
<name>A0A443HRB4_BYSSP</name>
<gene>
    <name evidence="3" type="ORF">C8Q69DRAFT_487115</name>
</gene>
<dbReference type="AlphaFoldDB" id="A0A443HRB4"/>
<accession>A0A443HRB4</accession>
<dbReference type="EMBL" id="RCNU01000007">
    <property type="protein sequence ID" value="RWQ94363.1"/>
    <property type="molecule type" value="Genomic_DNA"/>
</dbReference>
<dbReference type="RefSeq" id="XP_028484008.1">
    <property type="nucleotide sequence ID" value="XM_028631957.1"/>
</dbReference>
<dbReference type="InterPro" id="IPR030395">
    <property type="entry name" value="GP_PDE_dom"/>
</dbReference>
<evidence type="ECO:0000256" key="1">
    <source>
        <dbReference type="SAM" id="MobiDB-lite"/>
    </source>
</evidence>
<evidence type="ECO:0000313" key="3">
    <source>
        <dbReference type="EMBL" id="RWQ94363.1"/>
    </source>
</evidence>
<dbReference type="Pfam" id="PF03009">
    <property type="entry name" value="GDPD"/>
    <property type="match status" value="1"/>
</dbReference>
<keyword evidence="4" id="KW-1185">Reference proteome</keyword>
<dbReference type="GO" id="GO:0008081">
    <property type="term" value="F:phosphoric diester hydrolase activity"/>
    <property type="evidence" value="ECO:0007669"/>
    <property type="project" value="InterPro"/>
</dbReference>
<evidence type="ECO:0000259" key="2">
    <source>
        <dbReference type="PROSITE" id="PS51704"/>
    </source>
</evidence>
<proteinExistence type="predicted"/>
<dbReference type="InterPro" id="IPR017946">
    <property type="entry name" value="PLC-like_Pdiesterase_TIM-brl"/>
</dbReference>
<dbReference type="PROSITE" id="PS51704">
    <property type="entry name" value="GP_PDE"/>
    <property type="match status" value="1"/>
</dbReference>
<dbReference type="PANTHER" id="PTHR43805:SF1">
    <property type="entry name" value="GP-PDE DOMAIN-CONTAINING PROTEIN"/>
    <property type="match status" value="1"/>
</dbReference>
<protein>
    <submittedName>
        <fullName evidence="3">PLC-like phosphodiesterase</fullName>
    </submittedName>
</protein>
<dbReference type="GeneID" id="39601234"/>
<dbReference type="STRING" id="264951.A0A443HRB4"/>
<evidence type="ECO:0000313" key="4">
    <source>
        <dbReference type="Proteomes" id="UP000283841"/>
    </source>
</evidence>
<dbReference type="VEuPathDB" id="FungiDB:C8Q69DRAFT_487115"/>
<dbReference type="SUPFAM" id="SSF51695">
    <property type="entry name" value="PLC-like phosphodiesterases"/>
    <property type="match status" value="1"/>
</dbReference>
<reference evidence="3 4" key="1">
    <citation type="journal article" date="2018" name="Front. Microbiol.">
        <title>Genomic and genetic insights into a cosmopolitan fungus, Paecilomyces variotii (Eurotiales).</title>
        <authorList>
            <person name="Urquhart A.S."/>
            <person name="Mondo S.J."/>
            <person name="Makela M.R."/>
            <person name="Hane J.K."/>
            <person name="Wiebenga A."/>
            <person name="He G."/>
            <person name="Mihaltcheva S."/>
            <person name="Pangilinan J."/>
            <person name="Lipzen A."/>
            <person name="Barry K."/>
            <person name="de Vries R.P."/>
            <person name="Grigoriev I.V."/>
            <person name="Idnurm A."/>
        </authorList>
    </citation>
    <scope>NUCLEOTIDE SEQUENCE [LARGE SCALE GENOMIC DNA]</scope>
    <source>
        <strain evidence="3 4">CBS 101075</strain>
    </source>
</reference>
<dbReference type="Gene3D" id="3.20.20.190">
    <property type="entry name" value="Phosphatidylinositol (PI) phosphodiesterase"/>
    <property type="match status" value="1"/>
</dbReference>
<dbReference type="CDD" id="cd08570">
    <property type="entry name" value="GDPD_YPL206cp_fungi"/>
    <property type="match status" value="1"/>
</dbReference>
<feature type="region of interest" description="Disordered" evidence="1">
    <location>
        <begin position="1"/>
        <end position="26"/>
    </location>
</feature>
<sequence>MEAHTPLLENMSSSLGLDSTEPVSPETPLLRERKHLALSNYETKTSNKRGRKLPHIIAHRGFKNKFPENTMGAFRGAIDAGSHAIETDLHLSKDGVVVISHDATLKRCFGVDKRVIDCDWEYLSTLRTLEKPYDSMPRLSDLLEYLASPGLEDIWLLLDIKIDNDPETIMRRIAETAAAVAPGRKPWSERIVLGCWSAKYLPLAREYLPDYPIALICIDLSYARQFLSIPNVSFNVNQKILMGPLGRNFLEEARAANRLVFVWTVNKTSLMRWSIRKGVDGVITDDPAVFKAICDNWDGGGTDKDPITIRNTVQRWRNIKRSQSVSLSIIALFYRH</sequence>
<dbReference type="PANTHER" id="PTHR43805">
    <property type="entry name" value="GLYCEROPHOSPHORYL DIESTER PHOSPHODIESTERASE"/>
    <property type="match status" value="1"/>
</dbReference>
<feature type="domain" description="GP-PDE" evidence="2">
    <location>
        <begin position="54"/>
        <end position="294"/>
    </location>
</feature>
<dbReference type="GO" id="GO:0006629">
    <property type="term" value="P:lipid metabolic process"/>
    <property type="evidence" value="ECO:0007669"/>
    <property type="project" value="InterPro"/>
</dbReference>
<organism evidence="3 4">
    <name type="scientific">Byssochlamys spectabilis</name>
    <name type="common">Paecilomyces variotii</name>
    <dbReference type="NCBI Taxonomy" id="264951"/>
    <lineage>
        <taxon>Eukaryota</taxon>
        <taxon>Fungi</taxon>
        <taxon>Dikarya</taxon>
        <taxon>Ascomycota</taxon>
        <taxon>Pezizomycotina</taxon>
        <taxon>Eurotiomycetes</taxon>
        <taxon>Eurotiomycetidae</taxon>
        <taxon>Eurotiales</taxon>
        <taxon>Thermoascaceae</taxon>
        <taxon>Paecilomyces</taxon>
    </lineage>
</organism>
<comment type="caution">
    <text evidence="3">The sequence shown here is derived from an EMBL/GenBank/DDBJ whole genome shotgun (WGS) entry which is preliminary data.</text>
</comment>